<dbReference type="InterPro" id="IPR000531">
    <property type="entry name" value="Beta-barrel_TonB"/>
</dbReference>
<dbReference type="GO" id="GO:0009279">
    <property type="term" value="C:cell outer membrane"/>
    <property type="evidence" value="ECO:0007669"/>
    <property type="project" value="UniProtKB-SubCell"/>
</dbReference>
<dbReference type="Gene3D" id="2.170.130.10">
    <property type="entry name" value="TonB-dependent receptor, plug domain"/>
    <property type="match status" value="1"/>
</dbReference>
<feature type="domain" description="TonB-dependent receptor-like beta-barrel" evidence="10">
    <location>
        <begin position="276"/>
        <end position="639"/>
    </location>
</feature>
<name>A0AAE9ZUD7_9BACT</name>
<keyword evidence="7 8" id="KW-0998">Cell outer membrane</keyword>
<sequence>MNVSPANRPHRIRHRLSRLAVCFVLAPLVALAQLTDFTAFSLEELSLVRISTLGRKQTALHDTPAAVYIVTGDDIHRTAALDFADALRMVPGLQVARINSFDYAITMRGFNDSTSNKLLVQMDGRSLYSTTASGTYWNYHELIMEDIERIEVLRGPGASLWGANAMNGVINIVSKDSQHTLGSMVAVAMGDELDTSVAVRHGWQAAEDVTARLYAKYQQHDSYGVNTGPAADGWNNQLVGTRVDWNKAGAGELTVIGEWRQTELSNRTLLPAFVPPYATLVPDEKRVTGGNFSAHYEQPVWDEGVLSLLGTYESYRSSEVTSEERRDTFSFDLQLTLPLGEKHEIIAGATYREDRDDLMGSEWITFSPESATTRFTGVFLQDEIELVPHRLRLTAGAKMERNSFSGWEFQPSLRAIWTPSEIHRFWAGISHAARTPTRTERGVDWLAAVVPPSAIVPYPVALYAAGGRTFDSEHVDAFELGYRFQPSVRLAFEVSLFHNEYQKLRGLEERPVQFLPTPAPHLGYEFAANNLIEGATKGGELSVRWEPNSQWILDGSVALLDYDLVSLSPVPGYIDPTISGLEGSSPRHETKLRIGWMPHDQWSFDLMARYVDGLEEHSTPAYGTVDVRIAWHPHPDWEFELVGRDINDDQHAESGGFFIQTAAQQISRSAFLRVTFRR</sequence>
<dbReference type="GO" id="GO:0044718">
    <property type="term" value="P:siderophore transmembrane transport"/>
    <property type="evidence" value="ECO:0007669"/>
    <property type="project" value="TreeGrafter"/>
</dbReference>
<evidence type="ECO:0000313" key="13">
    <source>
        <dbReference type="Proteomes" id="UP001218638"/>
    </source>
</evidence>
<keyword evidence="12" id="KW-0675">Receptor</keyword>
<dbReference type="Gene3D" id="2.40.170.20">
    <property type="entry name" value="TonB-dependent receptor, beta-barrel domain"/>
    <property type="match status" value="1"/>
</dbReference>
<dbReference type="SUPFAM" id="SSF56935">
    <property type="entry name" value="Porins"/>
    <property type="match status" value="1"/>
</dbReference>
<evidence type="ECO:0000256" key="3">
    <source>
        <dbReference type="ARBA" id="ARBA00022452"/>
    </source>
</evidence>
<evidence type="ECO:0000256" key="2">
    <source>
        <dbReference type="ARBA" id="ARBA00022448"/>
    </source>
</evidence>
<evidence type="ECO:0000259" key="10">
    <source>
        <dbReference type="Pfam" id="PF00593"/>
    </source>
</evidence>
<dbReference type="InterPro" id="IPR037066">
    <property type="entry name" value="Plug_dom_sf"/>
</dbReference>
<feature type="domain" description="TonB-dependent receptor plug" evidence="11">
    <location>
        <begin position="61"/>
        <end position="169"/>
    </location>
</feature>
<dbReference type="InterPro" id="IPR039426">
    <property type="entry name" value="TonB-dep_rcpt-like"/>
</dbReference>
<dbReference type="CDD" id="cd01347">
    <property type="entry name" value="ligand_gated_channel"/>
    <property type="match status" value="1"/>
</dbReference>
<dbReference type="PANTHER" id="PTHR30069:SF37">
    <property type="entry name" value="FERRIC VIBRIOBACTIN RECEPTOR VIUA"/>
    <property type="match status" value="1"/>
</dbReference>
<keyword evidence="13" id="KW-1185">Reference proteome</keyword>
<dbReference type="KEGG" id="slom:PXH66_12805"/>
<dbReference type="PROSITE" id="PS52016">
    <property type="entry name" value="TONB_DEPENDENT_REC_3"/>
    <property type="match status" value="1"/>
</dbReference>
<organism evidence="12 13">
    <name type="scientific">Synoicihabitans lomoniglobus</name>
    <dbReference type="NCBI Taxonomy" id="2909285"/>
    <lineage>
        <taxon>Bacteria</taxon>
        <taxon>Pseudomonadati</taxon>
        <taxon>Verrucomicrobiota</taxon>
        <taxon>Opitutia</taxon>
        <taxon>Opitutales</taxon>
        <taxon>Opitutaceae</taxon>
        <taxon>Synoicihabitans</taxon>
    </lineage>
</organism>
<accession>A0AAE9ZUD7</accession>
<evidence type="ECO:0000256" key="5">
    <source>
        <dbReference type="ARBA" id="ARBA00023077"/>
    </source>
</evidence>
<dbReference type="Proteomes" id="UP001218638">
    <property type="component" value="Chromosome"/>
</dbReference>
<dbReference type="InterPro" id="IPR012910">
    <property type="entry name" value="Plug_dom"/>
</dbReference>
<gene>
    <name evidence="12" type="ORF">PXH66_12805</name>
</gene>
<keyword evidence="4 8" id="KW-0812">Transmembrane</keyword>
<dbReference type="AlphaFoldDB" id="A0AAE9ZUD7"/>
<evidence type="ECO:0000256" key="1">
    <source>
        <dbReference type="ARBA" id="ARBA00004571"/>
    </source>
</evidence>
<evidence type="ECO:0000256" key="7">
    <source>
        <dbReference type="ARBA" id="ARBA00023237"/>
    </source>
</evidence>
<keyword evidence="5 9" id="KW-0798">TonB box</keyword>
<evidence type="ECO:0000256" key="8">
    <source>
        <dbReference type="PROSITE-ProRule" id="PRU01360"/>
    </source>
</evidence>
<dbReference type="EMBL" id="CP119075">
    <property type="protein sequence ID" value="WED63209.1"/>
    <property type="molecule type" value="Genomic_DNA"/>
</dbReference>
<keyword evidence="3 8" id="KW-1134">Transmembrane beta strand</keyword>
<keyword evidence="2 8" id="KW-0813">Transport</keyword>
<evidence type="ECO:0000256" key="6">
    <source>
        <dbReference type="ARBA" id="ARBA00023136"/>
    </source>
</evidence>
<dbReference type="RefSeq" id="WP_330928561.1">
    <property type="nucleotide sequence ID" value="NZ_CP119075.1"/>
</dbReference>
<evidence type="ECO:0000313" key="12">
    <source>
        <dbReference type="EMBL" id="WED63209.1"/>
    </source>
</evidence>
<comment type="similarity">
    <text evidence="8 9">Belongs to the TonB-dependent receptor family.</text>
</comment>
<evidence type="ECO:0000256" key="4">
    <source>
        <dbReference type="ARBA" id="ARBA00022692"/>
    </source>
</evidence>
<dbReference type="PANTHER" id="PTHR30069">
    <property type="entry name" value="TONB-DEPENDENT OUTER MEMBRANE RECEPTOR"/>
    <property type="match status" value="1"/>
</dbReference>
<evidence type="ECO:0000256" key="9">
    <source>
        <dbReference type="RuleBase" id="RU003357"/>
    </source>
</evidence>
<keyword evidence="6 8" id="KW-0472">Membrane</keyword>
<protein>
    <submittedName>
        <fullName evidence="12">TonB-dependent receptor</fullName>
    </submittedName>
</protein>
<comment type="subcellular location">
    <subcellularLocation>
        <location evidence="1 8">Cell outer membrane</location>
        <topology evidence="1 8">Multi-pass membrane protein</topology>
    </subcellularLocation>
</comment>
<dbReference type="GO" id="GO:0015344">
    <property type="term" value="F:siderophore uptake transmembrane transporter activity"/>
    <property type="evidence" value="ECO:0007669"/>
    <property type="project" value="TreeGrafter"/>
</dbReference>
<reference evidence="12" key="1">
    <citation type="submission" date="2023-03" db="EMBL/GenBank/DDBJ databases">
        <title>Lomoglobus Profundus gen. nov., sp. nov., a novel member of the phylum Verrucomicrobia, isolated from deep-marine sediment of South China Sea.</title>
        <authorList>
            <person name="Ahmad T."/>
            <person name="Ishaq S.E."/>
            <person name="Wang F."/>
        </authorList>
    </citation>
    <scope>NUCLEOTIDE SEQUENCE</scope>
    <source>
        <strain evidence="12">LMO-M01</strain>
    </source>
</reference>
<dbReference type="Pfam" id="PF07715">
    <property type="entry name" value="Plug"/>
    <property type="match status" value="1"/>
</dbReference>
<proteinExistence type="inferred from homology"/>
<evidence type="ECO:0000259" key="11">
    <source>
        <dbReference type="Pfam" id="PF07715"/>
    </source>
</evidence>
<dbReference type="InterPro" id="IPR036942">
    <property type="entry name" value="Beta-barrel_TonB_sf"/>
</dbReference>
<dbReference type="Pfam" id="PF00593">
    <property type="entry name" value="TonB_dep_Rec_b-barrel"/>
    <property type="match status" value="1"/>
</dbReference>